<name>A0A1X7A4L2_9RHOB</name>
<feature type="transmembrane region" description="Helical" evidence="1">
    <location>
        <begin position="88"/>
        <end position="113"/>
    </location>
</feature>
<gene>
    <name evidence="2" type="ORF">PSM7751_03728</name>
</gene>
<organism evidence="2 3">
    <name type="scientific">Pseudooceanicola marinus</name>
    <dbReference type="NCBI Taxonomy" id="396013"/>
    <lineage>
        <taxon>Bacteria</taxon>
        <taxon>Pseudomonadati</taxon>
        <taxon>Pseudomonadota</taxon>
        <taxon>Alphaproteobacteria</taxon>
        <taxon>Rhodobacterales</taxon>
        <taxon>Paracoccaceae</taxon>
        <taxon>Pseudooceanicola</taxon>
    </lineage>
</organism>
<accession>A0A1X7A4L2</accession>
<keyword evidence="1" id="KW-0812">Transmembrane</keyword>
<reference evidence="2 3" key="1">
    <citation type="submission" date="2017-03" db="EMBL/GenBank/DDBJ databases">
        <authorList>
            <person name="Afonso C.L."/>
            <person name="Miller P.J."/>
            <person name="Scott M.A."/>
            <person name="Spackman E."/>
            <person name="Goraichik I."/>
            <person name="Dimitrov K.M."/>
            <person name="Suarez D.L."/>
            <person name="Swayne D.E."/>
        </authorList>
    </citation>
    <scope>NUCLEOTIDE SEQUENCE [LARGE SCALE GENOMIC DNA]</scope>
    <source>
        <strain evidence="2 3">CECT 7751</strain>
    </source>
</reference>
<dbReference type="Proteomes" id="UP000193963">
    <property type="component" value="Unassembled WGS sequence"/>
</dbReference>
<evidence type="ECO:0000256" key="1">
    <source>
        <dbReference type="SAM" id="Phobius"/>
    </source>
</evidence>
<dbReference type="Pfam" id="PF11351">
    <property type="entry name" value="GTA_holin_3TM"/>
    <property type="match status" value="1"/>
</dbReference>
<feature type="transmembrane region" description="Helical" evidence="1">
    <location>
        <begin position="63"/>
        <end position="82"/>
    </location>
</feature>
<sequence length="183" mass="18927">MGLMQIIWGALFGGGRNVVAETVEAFRPNAEASDQRAHARRLAAVQAAAEEGRGSGFVGGIKALVRPFFALSVLALFGFAMADPTAFAVRMAALAAVPEPLWIILGGIVAFYFGSREAEKIRGVRAGDVVAGLSAFRSARQSIEAQPSGADYVLGAAGGSVDPGADNPALAEALTLVREIRGK</sequence>
<dbReference type="InterPro" id="IPR021497">
    <property type="entry name" value="GTA_holin_3TM"/>
</dbReference>
<dbReference type="EMBL" id="FWFN01000009">
    <property type="protein sequence ID" value="SLN70439.1"/>
    <property type="molecule type" value="Genomic_DNA"/>
</dbReference>
<evidence type="ECO:0000313" key="3">
    <source>
        <dbReference type="Proteomes" id="UP000193963"/>
    </source>
</evidence>
<evidence type="ECO:0000313" key="2">
    <source>
        <dbReference type="EMBL" id="SLN70439.1"/>
    </source>
</evidence>
<keyword evidence="1" id="KW-0472">Membrane</keyword>
<keyword evidence="3" id="KW-1185">Reference proteome</keyword>
<proteinExistence type="predicted"/>
<dbReference type="OrthoDB" id="7355053at2"/>
<evidence type="ECO:0008006" key="4">
    <source>
        <dbReference type="Google" id="ProtNLM"/>
    </source>
</evidence>
<dbReference type="RefSeq" id="WP_085889755.1">
    <property type="nucleotide sequence ID" value="NZ_FWFN01000009.1"/>
</dbReference>
<protein>
    <recommendedName>
        <fullName evidence="4">Holin of 3TMs, for gene-transfer release</fullName>
    </recommendedName>
</protein>
<keyword evidence="1" id="KW-1133">Transmembrane helix</keyword>
<dbReference type="AlphaFoldDB" id="A0A1X7A4L2"/>